<dbReference type="PRINTS" id="PR00455">
    <property type="entry name" value="HTHTETR"/>
</dbReference>
<keyword evidence="1" id="KW-0805">Transcription regulation</keyword>
<evidence type="ECO:0000313" key="7">
    <source>
        <dbReference type="Proteomes" id="UP001589693"/>
    </source>
</evidence>
<proteinExistence type="predicted"/>
<feature type="DNA-binding region" description="H-T-H motif" evidence="4">
    <location>
        <begin position="36"/>
        <end position="55"/>
    </location>
</feature>
<comment type="caution">
    <text evidence="6">The sequence shown here is derived from an EMBL/GenBank/DDBJ whole genome shotgun (WGS) entry which is preliminary data.</text>
</comment>
<dbReference type="InterPro" id="IPR001647">
    <property type="entry name" value="HTH_TetR"/>
</dbReference>
<reference evidence="6 7" key="1">
    <citation type="submission" date="2024-09" db="EMBL/GenBank/DDBJ databases">
        <authorList>
            <person name="Sun Q."/>
            <person name="Mori K."/>
        </authorList>
    </citation>
    <scope>NUCLEOTIDE SEQUENCE [LARGE SCALE GENOMIC DNA]</scope>
    <source>
        <strain evidence="6 7">TBRC 7907</strain>
    </source>
</reference>
<dbReference type="Gene3D" id="1.10.357.10">
    <property type="entry name" value="Tetracycline Repressor, domain 2"/>
    <property type="match status" value="1"/>
</dbReference>
<keyword evidence="3" id="KW-0804">Transcription</keyword>
<dbReference type="InterPro" id="IPR023772">
    <property type="entry name" value="DNA-bd_HTH_TetR-type_CS"/>
</dbReference>
<evidence type="ECO:0000313" key="6">
    <source>
        <dbReference type="EMBL" id="MFB9907460.1"/>
    </source>
</evidence>
<dbReference type="PANTHER" id="PTHR30055:SF238">
    <property type="entry name" value="MYCOFACTOCIN BIOSYNTHESIS TRANSCRIPTIONAL REGULATOR MFTR-RELATED"/>
    <property type="match status" value="1"/>
</dbReference>
<sequence>MTAEQGLRERKKQRTRVALVEAALALFAEKGYERTTVAQIAAAADVSTRTFFDHFPSKEDVLFTHPVERAELVMNTIAACDGSESPSELLVRALKENLLSTVWNQDITSGAAALRISLLKSVPALQAHALHRLLAVEQQMADALCAVYPNRLTPYEAAVMVGSVIGGILAAVRVAAVDCEDPDVVRQELYKAIDLTSRGLAHFDRTSAAALS</sequence>
<dbReference type="PANTHER" id="PTHR30055">
    <property type="entry name" value="HTH-TYPE TRANSCRIPTIONAL REGULATOR RUTR"/>
    <property type="match status" value="1"/>
</dbReference>
<dbReference type="Proteomes" id="UP001589693">
    <property type="component" value="Unassembled WGS sequence"/>
</dbReference>
<evidence type="ECO:0000256" key="4">
    <source>
        <dbReference type="PROSITE-ProRule" id="PRU00335"/>
    </source>
</evidence>
<feature type="domain" description="HTH tetR-type" evidence="5">
    <location>
        <begin position="13"/>
        <end position="73"/>
    </location>
</feature>
<evidence type="ECO:0000259" key="5">
    <source>
        <dbReference type="PROSITE" id="PS50977"/>
    </source>
</evidence>
<name>A0ABV6A2S3_9PSEU</name>
<dbReference type="Pfam" id="PF00440">
    <property type="entry name" value="TetR_N"/>
    <property type="match status" value="1"/>
</dbReference>
<dbReference type="InterPro" id="IPR009057">
    <property type="entry name" value="Homeodomain-like_sf"/>
</dbReference>
<evidence type="ECO:0000256" key="3">
    <source>
        <dbReference type="ARBA" id="ARBA00023163"/>
    </source>
</evidence>
<protein>
    <submittedName>
        <fullName evidence="6">TetR/AcrR family transcriptional regulator</fullName>
    </submittedName>
</protein>
<dbReference type="PROSITE" id="PS01081">
    <property type="entry name" value="HTH_TETR_1"/>
    <property type="match status" value="1"/>
</dbReference>
<dbReference type="EMBL" id="JBHLZU010000020">
    <property type="protein sequence ID" value="MFB9907460.1"/>
    <property type="molecule type" value="Genomic_DNA"/>
</dbReference>
<keyword evidence="7" id="KW-1185">Reference proteome</keyword>
<dbReference type="InterPro" id="IPR050109">
    <property type="entry name" value="HTH-type_TetR-like_transc_reg"/>
</dbReference>
<dbReference type="PROSITE" id="PS50977">
    <property type="entry name" value="HTH_TETR_2"/>
    <property type="match status" value="1"/>
</dbReference>
<gene>
    <name evidence="6" type="ORF">ACFFQA_26295</name>
</gene>
<evidence type="ECO:0000256" key="2">
    <source>
        <dbReference type="ARBA" id="ARBA00023125"/>
    </source>
</evidence>
<keyword evidence="2 4" id="KW-0238">DNA-binding</keyword>
<accession>A0ABV6A2S3</accession>
<dbReference type="SUPFAM" id="SSF46689">
    <property type="entry name" value="Homeodomain-like"/>
    <property type="match status" value="1"/>
</dbReference>
<organism evidence="6 7">
    <name type="scientific">Allokutzneria oryzae</name>
    <dbReference type="NCBI Taxonomy" id="1378989"/>
    <lineage>
        <taxon>Bacteria</taxon>
        <taxon>Bacillati</taxon>
        <taxon>Actinomycetota</taxon>
        <taxon>Actinomycetes</taxon>
        <taxon>Pseudonocardiales</taxon>
        <taxon>Pseudonocardiaceae</taxon>
        <taxon>Allokutzneria</taxon>
    </lineage>
</organism>
<dbReference type="RefSeq" id="WP_377857586.1">
    <property type="nucleotide sequence ID" value="NZ_JBHLZU010000020.1"/>
</dbReference>
<evidence type="ECO:0000256" key="1">
    <source>
        <dbReference type="ARBA" id="ARBA00023015"/>
    </source>
</evidence>